<organism evidence="1 2">
    <name type="scientific">Danio rerio</name>
    <name type="common">Zebrafish</name>
    <name type="synonym">Brachydanio rerio</name>
    <dbReference type="NCBI Taxonomy" id="7955"/>
    <lineage>
        <taxon>Eukaryota</taxon>
        <taxon>Metazoa</taxon>
        <taxon>Chordata</taxon>
        <taxon>Craniata</taxon>
        <taxon>Vertebrata</taxon>
        <taxon>Euteleostomi</taxon>
        <taxon>Actinopterygii</taxon>
        <taxon>Neopterygii</taxon>
        <taxon>Teleostei</taxon>
        <taxon>Ostariophysi</taxon>
        <taxon>Cypriniformes</taxon>
        <taxon>Danionidae</taxon>
        <taxon>Danioninae</taxon>
        <taxon>Danio</taxon>
    </lineage>
</organism>
<evidence type="ECO:0000313" key="2">
    <source>
        <dbReference type="RefSeq" id="XP_073793852.1"/>
    </source>
</evidence>
<dbReference type="RefSeq" id="XP_073793852.1">
    <property type="nucleotide sequence ID" value="XM_073937751.1"/>
</dbReference>
<keyword evidence="1" id="KW-1185">Reference proteome</keyword>
<protein>
    <submittedName>
        <fullName evidence="2">V-set domain-containing T-cell activation inhibitor 1-like</fullName>
    </submittedName>
</protein>
<name>A0AC58II48_DANRE</name>
<sequence>MIIRSQCFICMLAVFINTVSPLDTVEGVIGGSVVLPCSSAAPDVKFQDCIVFWRHNNSKIVYEIVKGKDSLAEQDQQYKDRTDSFPMEYSRRNFSIKLNKLQHMDTGEFNCFITPTDEYKTVQLIIKDQKRNATIDPTATPEETSSSLYWLWILLPVAIVLIASIIIYWKKTKAPSFSGVTTEDPKEH</sequence>
<proteinExistence type="predicted"/>
<reference evidence="2" key="1">
    <citation type="submission" date="2025-08" db="UniProtKB">
        <authorList>
            <consortium name="RefSeq"/>
        </authorList>
    </citation>
    <scope>IDENTIFICATION</scope>
    <source>
        <strain evidence="2">Tuebingen</strain>
        <tissue evidence="2">Fibroblasts and whole tissue</tissue>
    </source>
</reference>
<dbReference type="Proteomes" id="UP000000437">
    <property type="component" value="Chromosome 22"/>
</dbReference>
<accession>A0AC58II48</accession>
<gene>
    <name evidence="2" type="primary">LOC137488954</name>
</gene>
<evidence type="ECO:0000313" key="1">
    <source>
        <dbReference type="Proteomes" id="UP000000437"/>
    </source>
</evidence>